<reference evidence="2" key="2">
    <citation type="submission" date="2022-06" db="UniProtKB">
        <authorList>
            <consortium name="EnsemblMetazoa"/>
        </authorList>
    </citation>
    <scope>IDENTIFICATION</scope>
    <source>
        <strain evidence="2">DF5081</strain>
    </source>
</reference>
<feature type="chain" id="PRO_5035908802" evidence="1">
    <location>
        <begin position="18"/>
        <end position="67"/>
    </location>
</feature>
<keyword evidence="1" id="KW-0732">Signal</keyword>
<organism evidence="2 3">
    <name type="scientific">Caenorhabditis japonica</name>
    <dbReference type="NCBI Taxonomy" id="281687"/>
    <lineage>
        <taxon>Eukaryota</taxon>
        <taxon>Metazoa</taxon>
        <taxon>Ecdysozoa</taxon>
        <taxon>Nematoda</taxon>
        <taxon>Chromadorea</taxon>
        <taxon>Rhabditida</taxon>
        <taxon>Rhabditina</taxon>
        <taxon>Rhabditomorpha</taxon>
        <taxon>Rhabditoidea</taxon>
        <taxon>Rhabditidae</taxon>
        <taxon>Peloderinae</taxon>
        <taxon>Caenorhabditis</taxon>
    </lineage>
</organism>
<feature type="signal peptide" evidence="1">
    <location>
        <begin position="1"/>
        <end position="17"/>
    </location>
</feature>
<dbReference type="Proteomes" id="UP000005237">
    <property type="component" value="Unassembled WGS sequence"/>
</dbReference>
<protein>
    <submittedName>
        <fullName evidence="2">Uncharacterized protein</fullName>
    </submittedName>
</protein>
<accession>A0A8R1I0A8</accession>
<evidence type="ECO:0000313" key="3">
    <source>
        <dbReference type="Proteomes" id="UP000005237"/>
    </source>
</evidence>
<dbReference type="AlphaFoldDB" id="A0A8R1I0A8"/>
<keyword evidence="3" id="KW-1185">Reference proteome</keyword>
<dbReference type="EnsemblMetazoa" id="CJA15990.1">
    <property type="protein sequence ID" value="CJA15990.1"/>
    <property type="gene ID" value="WBGene00135194"/>
</dbReference>
<name>A0A8R1I0A8_CAEJA</name>
<proteinExistence type="predicted"/>
<evidence type="ECO:0000256" key="1">
    <source>
        <dbReference type="SAM" id="SignalP"/>
    </source>
</evidence>
<reference evidence="3" key="1">
    <citation type="submission" date="2010-08" db="EMBL/GenBank/DDBJ databases">
        <authorList>
            <consortium name="Caenorhabditis japonica Sequencing Consortium"/>
            <person name="Wilson R.K."/>
        </authorList>
    </citation>
    <scope>NUCLEOTIDE SEQUENCE [LARGE SCALE GENOMIC DNA]</scope>
    <source>
        <strain evidence="3">DF5081</strain>
    </source>
</reference>
<sequence length="67" mass="7673">MILIIRLLVQLSSSVSAELGRSMSVTYEPSSLHELEESAVAKVNVTLRFPKQEFEQDNIEKYYLNVK</sequence>
<evidence type="ECO:0000313" key="2">
    <source>
        <dbReference type="EnsemblMetazoa" id="CJA15990.1"/>
    </source>
</evidence>